<dbReference type="RefSeq" id="WP_304536563.1">
    <property type="nucleotide sequence ID" value="NZ_JAUQOM010000007.1"/>
</dbReference>
<evidence type="ECO:0000313" key="2">
    <source>
        <dbReference type="EMBL" id="MDO7836142.1"/>
    </source>
</evidence>
<evidence type="ECO:0000313" key="3">
    <source>
        <dbReference type="Proteomes" id="UP001176471"/>
    </source>
</evidence>
<evidence type="ECO:0000259" key="1">
    <source>
        <dbReference type="Pfam" id="PF07883"/>
    </source>
</evidence>
<name>A0ABT8ZNM9_9SPHN</name>
<protein>
    <submittedName>
        <fullName evidence="2">Cupin domain-containing protein</fullName>
    </submittedName>
</protein>
<dbReference type="InterPro" id="IPR047142">
    <property type="entry name" value="OryJ/VirC-like"/>
</dbReference>
<dbReference type="EMBL" id="JAUQOM010000007">
    <property type="protein sequence ID" value="MDO7836142.1"/>
    <property type="molecule type" value="Genomic_DNA"/>
</dbReference>
<comment type="caution">
    <text evidence="2">The sequence shown here is derived from an EMBL/GenBank/DDBJ whole genome shotgun (WGS) entry which is preliminary data.</text>
</comment>
<dbReference type="Gene3D" id="2.60.120.10">
    <property type="entry name" value="Jelly Rolls"/>
    <property type="match status" value="1"/>
</dbReference>
<dbReference type="InterPro" id="IPR014710">
    <property type="entry name" value="RmlC-like_jellyroll"/>
</dbReference>
<keyword evidence="3" id="KW-1185">Reference proteome</keyword>
<feature type="domain" description="Cupin type-2" evidence="1">
    <location>
        <begin position="73"/>
        <end position="138"/>
    </location>
</feature>
<dbReference type="Pfam" id="PF07883">
    <property type="entry name" value="Cupin_2"/>
    <property type="match status" value="1"/>
</dbReference>
<dbReference type="CDD" id="cd02231">
    <property type="entry name" value="cupin_BLL6423-like"/>
    <property type="match status" value="1"/>
</dbReference>
<dbReference type="InterPro" id="IPR011051">
    <property type="entry name" value="RmlC_Cupin_sf"/>
</dbReference>
<proteinExistence type="predicted"/>
<dbReference type="PANTHER" id="PTHR36156">
    <property type="entry name" value="SLR2101 PROTEIN"/>
    <property type="match status" value="1"/>
</dbReference>
<gene>
    <name evidence="2" type="ORF">Q4610_13915</name>
</gene>
<dbReference type="SUPFAM" id="SSF51182">
    <property type="entry name" value="RmlC-like cupins"/>
    <property type="match status" value="1"/>
</dbReference>
<dbReference type="InterPro" id="IPR013096">
    <property type="entry name" value="Cupin_2"/>
</dbReference>
<reference evidence="2" key="1">
    <citation type="submission" date="2023-07" db="EMBL/GenBank/DDBJ databases">
        <title>Bacterial whole genome sequence for Sphingobium sp. HBC34.</title>
        <authorList>
            <person name="Le V."/>
            <person name="Ko S.-R."/>
            <person name="Ahn C.-Y."/>
            <person name="Oh H.-M."/>
        </authorList>
    </citation>
    <scope>NUCLEOTIDE SEQUENCE</scope>
    <source>
        <strain evidence="2">HBC34</strain>
    </source>
</reference>
<sequence length="160" mass="17153">MAQPFRRIVTDHDAQGISVVRSIDTLTPQPVAPDIADFQLVWTTPSVPVDLNSGTDGISEAGLTLKGGSVIRIVDMLPGGVSPMHRSFSIDYGVVLSGVLELELDGGEVVSLHAGDIVVQRGTNHLWRNPSDTQVCRIAFVLIEAAPIVVNGRQLEEIHP</sequence>
<organism evidence="2 3">
    <name type="scientific">Sphingobium cyanobacteriorum</name>
    <dbReference type="NCBI Taxonomy" id="3063954"/>
    <lineage>
        <taxon>Bacteria</taxon>
        <taxon>Pseudomonadati</taxon>
        <taxon>Pseudomonadota</taxon>
        <taxon>Alphaproteobacteria</taxon>
        <taxon>Sphingomonadales</taxon>
        <taxon>Sphingomonadaceae</taxon>
        <taxon>Sphingobium</taxon>
    </lineage>
</organism>
<accession>A0ABT8ZNM9</accession>
<dbReference type="PANTHER" id="PTHR36156:SF2">
    <property type="entry name" value="CUPIN TYPE-2 DOMAIN-CONTAINING PROTEIN"/>
    <property type="match status" value="1"/>
</dbReference>
<dbReference type="Proteomes" id="UP001176471">
    <property type="component" value="Unassembled WGS sequence"/>
</dbReference>